<feature type="compositionally biased region" description="Basic and acidic residues" evidence="1">
    <location>
        <begin position="366"/>
        <end position="378"/>
    </location>
</feature>
<proteinExistence type="predicted"/>
<keyword evidence="3" id="KW-1185">Reference proteome</keyword>
<protein>
    <submittedName>
        <fullName evidence="2">Uncharacterized protein</fullName>
    </submittedName>
</protein>
<evidence type="ECO:0000313" key="3">
    <source>
        <dbReference type="Proteomes" id="UP001152519"/>
    </source>
</evidence>
<reference evidence="2" key="1">
    <citation type="submission" date="2021-05" db="EMBL/GenBank/DDBJ databases">
        <authorList>
            <person name="Arsene-Ploetze F."/>
        </authorList>
    </citation>
    <scope>NUCLEOTIDE SEQUENCE</scope>
    <source>
        <strain evidence="2">DSM 42138</strain>
    </source>
</reference>
<feature type="compositionally biased region" description="Basic and acidic residues" evidence="1">
    <location>
        <begin position="480"/>
        <end position="494"/>
    </location>
</feature>
<feature type="region of interest" description="Disordered" evidence="1">
    <location>
        <begin position="1"/>
        <end position="29"/>
    </location>
</feature>
<feature type="region of interest" description="Disordered" evidence="1">
    <location>
        <begin position="516"/>
        <end position="541"/>
    </location>
</feature>
<evidence type="ECO:0000256" key="1">
    <source>
        <dbReference type="SAM" id="MobiDB-lite"/>
    </source>
</evidence>
<organism evidence="2 3">
    <name type="scientific">Actinacidiphila cocklensis</name>
    <dbReference type="NCBI Taxonomy" id="887465"/>
    <lineage>
        <taxon>Bacteria</taxon>
        <taxon>Bacillati</taxon>
        <taxon>Actinomycetota</taxon>
        <taxon>Actinomycetes</taxon>
        <taxon>Kitasatosporales</taxon>
        <taxon>Streptomycetaceae</taxon>
        <taxon>Actinacidiphila</taxon>
    </lineage>
</organism>
<evidence type="ECO:0000313" key="2">
    <source>
        <dbReference type="EMBL" id="CAG6393632.1"/>
    </source>
</evidence>
<dbReference type="EMBL" id="CAJSLV010000050">
    <property type="protein sequence ID" value="CAG6393632.1"/>
    <property type="molecule type" value="Genomic_DNA"/>
</dbReference>
<feature type="region of interest" description="Disordered" evidence="1">
    <location>
        <begin position="469"/>
        <end position="500"/>
    </location>
</feature>
<feature type="region of interest" description="Disordered" evidence="1">
    <location>
        <begin position="308"/>
        <end position="330"/>
    </location>
</feature>
<feature type="region of interest" description="Disordered" evidence="1">
    <location>
        <begin position="345"/>
        <end position="420"/>
    </location>
</feature>
<dbReference type="AlphaFoldDB" id="A0A9W4GQQ1"/>
<name>A0A9W4GQQ1_9ACTN</name>
<feature type="compositionally biased region" description="Low complexity" evidence="1">
    <location>
        <begin position="15"/>
        <end position="26"/>
    </location>
</feature>
<sequence length="551" mass="58613">MPFRSGGRPCSPCWPGRTRSPSRRGSQVPEGVVTVVSHAHEVAQRPVRQLCDEPLYPVGDVRGLRGIPRAARLIFERPNQKVAPMDCPPQLTALVGGRVPATRPGPAEHASGRGGDRAPGADQSGALRGRAALLGHRCLPFVTPAGCRPGWYHHRRAGVARHCRCGAGALRVARNAPAHAVRALPGRGLLSYGEPLTPPGGAPMPTITRARRAAIATQAAQIRRRCQQQHHTTERTVTAIRAALPEVTALEAWRLTLVWSRVARPALPGAGRHLGRRLSGQVAVAAAGAQHLEAVVDRAAGAADQAGHAAPCDPIARPGSRGAAKGAGKGAQAFQRGLAALAQWVGRRRPARTENAQRTDHRRQRDRAGDREAGRMDFQHQAAPRQTHRPRRAGHRLGGRHPGRGGWGQPLTAPPSTKPRACCPGLRAVSWPLWDAGGTTALSPSVRAPHGRTAAVLGCPGIAAAPLAAQPRRGGRHTGRRDTDHPRPHPEIPPHTRPPCLSWRARRGEIEGKSACLFGTPGITTPGQDRFPGRPGESVRTVPRTLSCTIP</sequence>
<feature type="compositionally biased region" description="Basic residues" evidence="1">
    <location>
        <begin position="386"/>
        <end position="403"/>
    </location>
</feature>
<accession>A0A9W4GQQ1</accession>
<feature type="region of interest" description="Disordered" evidence="1">
    <location>
        <begin position="97"/>
        <end position="124"/>
    </location>
</feature>
<gene>
    <name evidence="2" type="ORF">SCOCK_210072</name>
</gene>
<comment type="caution">
    <text evidence="2">The sequence shown here is derived from an EMBL/GenBank/DDBJ whole genome shotgun (WGS) entry which is preliminary data.</text>
</comment>
<dbReference type="Proteomes" id="UP001152519">
    <property type="component" value="Unassembled WGS sequence"/>
</dbReference>